<evidence type="ECO:0000313" key="2">
    <source>
        <dbReference type="Proteomes" id="UP000326396"/>
    </source>
</evidence>
<dbReference type="EMBL" id="SZYD01000012">
    <property type="protein sequence ID" value="KAD4585876.1"/>
    <property type="molecule type" value="Genomic_DNA"/>
</dbReference>
<dbReference type="Proteomes" id="UP000326396">
    <property type="component" value="Linkage Group LG2"/>
</dbReference>
<gene>
    <name evidence="1" type="ORF">E3N88_23477</name>
</gene>
<organism evidence="1 2">
    <name type="scientific">Mikania micrantha</name>
    <name type="common">bitter vine</name>
    <dbReference type="NCBI Taxonomy" id="192012"/>
    <lineage>
        <taxon>Eukaryota</taxon>
        <taxon>Viridiplantae</taxon>
        <taxon>Streptophyta</taxon>
        <taxon>Embryophyta</taxon>
        <taxon>Tracheophyta</taxon>
        <taxon>Spermatophyta</taxon>
        <taxon>Magnoliopsida</taxon>
        <taxon>eudicotyledons</taxon>
        <taxon>Gunneridae</taxon>
        <taxon>Pentapetalae</taxon>
        <taxon>asterids</taxon>
        <taxon>campanulids</taxon>
        <taxon>Asterales</taxon>
        <taxon>Asteraceae</taxon>
        <taxon>Asteroideae</taxon>
        <taxon>Heliantheae alliance</taxon>
        <taxon>Eupatorieae</taxon>
        <taxon>Mikania</taxon>
    </lineage>
</organism>
<dbReference type="AlphaFoldDB" id="A0A5N6NDD2"/>
<evidence type="ECO:0000313" key="1">
    <source>
        <dbReference type="EMBL" id="KAD4585876.1"/>
    </source>
</evidence>
<accession>A0A5N6NDD2</accession>
<protein>
    <submittedName>
        <fullName evidence="1">Uncharacterized protein</fullName>
    </submittedName>
</protein>
<name>A0A5N6NDD2_9ASTR</name>
<sequence>MSTRKWAYSNEINRFSSCDNPLVCADAREEEIEGVMLKEGCGHADLRKHVRLELGCSKCGFKRLDLNTDARTANKSSIDGFQVDQQLPTGNDKFDGLYLVQLWSGLVVSTGPRFWEVSLVDTKAERGQAIDITLVGAVSIDQVGSWLNHQY</sequence>
<proteinExistence type="predicted"/>
<reference evidence="1 2" key="1">
    <citation type="submission" date="2019-05" db="EMBL/GenBank/DDBJ databases">
        <title>Mikania micrantha, genome provides insights into the molecular mechanism of rapid growth.</title>
        <authorList>
            <person name="Liu B."/>
        </authorList>
    </citation>
    <scope>NUCLEOTIDE SEQUENCE [LARGE SCALE GENOMIC DNA]</scope>
    <source>
        <strain evidence="1">NLD-2019</strain>
        <tissue evidence="1">Leaf</tissue>
    </source>
</reference>
<keyword evidence="2" id="KW-1185">Reference proteome</keyword>
<comment type="caution">
    <text evidence="1">The sequence shown here is derived from an EMBL/GenBank/DDBJ whole genome shotgun (WGS) entry which is preliminary data.</text>
</comment>